<dbReference type="OrthoDB" id="1268504at2"/>
<name>A0A0Q3HVQ7_9FLAO</name>
<evidence type="ECO:0000259" key="2">
    <source>
        <dbReference type="Pfam" id="PF03544"/>
    </source>
</evidence>
<dbReference type="RefSeq" id="WP_056011051.1">
    <property type="nucleotide sequence ID" value="NZ_LLYZ01000002.1"/>
</dbReference>
<comment type="caution">
    <text evidence="3">The sequence shown here is derived from an EMBL/GenBank/DDBJ whole genome shotgun (WGS) entry which is preliminary data.</text>
</comment>
<evidence type="ECO:0000313" key="3">
    <source>
        <dbReference type="EMBL" id="KQK26920.1"/>
    </source>
</evidence>
<keyword evidence="1" id="KW-0732">Signal</keyword>
<protein>
    <recommendedName>
        <fullName evidence="2">TonB C-terminal domain-containing protein</fullName>
    </recommendedName>
</protein>
<sequence>MKKCLVLILLLFFGFKGFSQDTRAEYEGGNAVFAKKFMEMLYAYVDFQNYVLEGKVTYLINIDKTGKANRIDVLPKIKNGEMFVDDSQYALKKVKGKWKPATKAGVAIDSKYIMKVDFKSNTYDHD</sequence>
<dbReference type="Pfam" id="PF03544">
    <property type="entry name" value="TonB_C"/>
    <property type="match status" value="1"/>
</dbReference>
<dbReference type="Proteomes" id="UP000051682">
    <property type="component" value="Unassembled WGS sequence"/>
</dbReference>
<dbReference type="AlphaFoldDB" id="A0A0Q3HVQ7"/>
<evidence type="ECO:0000256" key="1">
    <source>
        <dbReference type="SAM" id="SignalP"/>
    </source>
</evidence>
<proteinExistence type="predicted"/>
<reference evidence="3 4" key="1">
    <citation type="submission" date="2015-10" db="EMBL/GenBank/DDBJ databases">
        <title>Chryseobacterium aquaticum genome.</title>
        <authorList>
            <person name="Newman J.D."/>
            <person name="Ferguson M.B."/>
            <person name="Miller J.R."/>
        </authorList>
    </citation>
    <scope>NUCLEOTIDE SEQUENCE [LARGE SCALE GENOMIC DNA]</scope>
    <source>
        <strain evidence="3 4">KCTC 12483</strain>
    </source>
</reference>
<accession>A0A0Q3HVQ7</accession>
<dbReference type="EMBL" id="LLYZ01000002">
    <property type="protein sequence ID" value="KQK26920.1"/>
    <property type="molecule type" value="Genomic_DNA"/>
</dbReference>
<keyword evidence="4" id="KW-1185">Reference proteome</keyword>
<dbReference type="GO" id="GO:0055085">
    <property type="term" value="P:transmembrane transport"/>
    <property type="evidence" value="ECO:0007669"/>
    <property type="project" value="InterPro"/>
</dbReference>
<dbReference type="STRING" id="452084.AR438_01475"/>
<gene>
    <name evidence="3" type="ORF">AR438_01475</name>
</gene>
<feature type="domain" description="TonB C-terminal" evidence="2">
    <location>
        <begin position="52"/>
        <end position="119"/>
    </location>
</feature>
<dbReference type="Gene3D" id="3.30.1150.10">
    <property type="match status" value="1"/>
</dbReference>
<dbReference type="InterPro" id="IPR037682">
    <property type="entry name" value="TonB_C"/>
</dbReference>
<organism evidence="3 4">
    <name type="scientific">Chryseobacterium aquaticum</name>
    <dbReference type="NCBI Taxonomy" id="452084"/>
    <lineage>
        <taxon>Bacteria</taxon>
        <taxon>Pseudomonadati</taxon>
        <taxon>Bacteroidota</taxon>
        <taxon>Flavobacteriia</taxon>
        <taxon>Flavobacteriales</taxon>
        <taxon>Weeksellaceae</taxon>
        <taxon>Chryseobacterium group</taxon>
        <taxon>Chryseobacterium</taxon>
    </lineage>
</organism>
<feature type="chain" id="PRO_5006203741" description="TonB C-terminal domain-containing protein" evidence="1">
    <location>
        <begin position="20"/>
        <end position="126"/>
    </location>
</feature>
<feature type="signal peptide" evidence="1">
    <location>
        <begin position="1"/>
        <end position="19"/>
    </location>
</feature>
<evidence type="ECO:0000313" key="4">
    <source>
        <dbReference type="Proteomes" id="UP000051682"/>
    </source>
</evidence>